<gene>
    <name evidence="3" type="primary">inlA</name>
    <name evidence="3" type="ORF">CTLFYP3_02785</name>
</gene>
<feature type="signal peptide" evidence="2">
    <location>
        <begin position="1"/>
        <end position="24"/>
    </location>
</feature>
<keyword evidence="2" id="KW-0732">Signal</keyword>
<sequence>MKVVKKIFIPLLFLIAFNPKMVYAEEKANTVNVTVPSSINVIFNTDGTNTISEFGITNNSLLPLTINNIGVTAKNNWNLVSSGSSILKNKRLLNLKMNGIDLVKGNNPMSIPITEGTKKVIPVNINRGAWTSIVKESAFDLQVDYSFGTKNFTLNFNSNGGNSIKPITATNGSNVTLPSATRTGYTFKGWKDNKNNIYQAGSKYTMPVGGETLTAEWSVNTYTYNIQYISSSGKSLGTSTISGTFGSTKSVSAPAKTGYTTPDVQSVVFDSVSTKTIKFTYQPINYSISYNLNGGSVSGNPTSYNIESSAITLKNPSKIGYSFTGWTGSNGTTEQNSITIPSGSTGDKSYTANWKVNNYTISFNPNGGTVAINTDLTLSEFIGVSASGGTLTATTNATSNTDPVTATLNSPFENGVKYELTLSPGPRVNFTRQGSPTINGIIVDGTWSGNTFTFTYNSAKYGASSSIKLLGNSLKISWDYLDYGSTVLEVSLIKYGSSYSKSYTYGSKIGTLPSANRNGYIFNGWFTSASGGTKVTTTTTIPANNVTYYAQWTPIDYSISYNLNGGSVSGNPTSYNISTATFTLKNPTRTGYTFTGWTGSNGSVAQTSVSISSGSTGNKSYTANWSINTYILTFDPNGAFVNPNNKQVVYGQPYGTLPTPSKAGYIFQGWYTSKSGGTKVDANTKMGASNTTIYAHWQMDLDAYNDKYNNEELEEMIIIDSAMEDEINNP</sequence>
<evidence type="ECO:0000256" key="1">
    <source>
        <dbReference type="ARBA" id="ARBA00004196"/>
    </source>
</evidence>
<dbReference type="Gene3D" id="2.60.40.4270">
    <property type="entry name" value="Listeria-Bacteroides repeat domain"/>
    <property type="match status" value="5"/>
</dbReference>
<dbReference type="Pfam" id="PF09479">
    <property type="entry name" value="Flg_new"/>
    <property type="match status" value="5"/>
</dbReference>
<accession>A0A6N3FRE4</accession>
<dbReference type="AlphaFoldDB" id="A0A6N3FRE4"/>
<dbReference type="InterPro" id="IPR013378">
    <property type="entry name" value="InlB-like_B-rpt"/>
</dbReference>
<evidence type="ECO:0000313" key="3">
    <source>
        <dbReference type="EMBL" id="VYU54083.1"/>
    </source>
</evidence>
<organism evidence="3">
    <name type="scientific">Clostridium tertium</name>
    <dbReference type="NCBI Taxonomy" id="1559"/>
    <lineage>
        <taxon>Bacteria</taxon>
        <taxon>Bacillati</taxon>
        <taxon>Bacillota</taxon>
        <taxon>Clostridia</taxon>
        <taxon>Eubacteriales</taxon>
        <taxon>Clostridiaceae</taxon>
        <taxon>Clostridium</taxon>
    </lineage>
</organism>
<protein>
    <submittedName>
        <fullName evidence="3">Internalin-A</fullName>
    </submittedName>
</protein>
<dbReference type="EMBL" id="CACRTO010000041">
    <property type="protein sequence ID" value="VYU54083.1"/>
    <property type="molecule type" value="Genomic_DNA"/>
</dbReference>
<dbReference type="NCBIfam" id="TIGR02543">
    <property type="entry name" value="List_Bact_rpt"/>
    <property type="match status" value="5"/>
</dbReference>
<comment type="subcellular location">
    <subcellularLocation>
        <location evidence="1">Cell envelope</location>
    </subcellularLocation>
</comment>
<dbReference type="InterPro" id="IPR042229">
    <property type="entry name" value="Listeria/Bacterioides_rpt_sf"/>
</dbReference>
<dbReference type="RefSeq" id="WP_156627232.1">
    <property type="nucleotide sequence ID" value="NZ_CACRTO010000041.1"/>
</dbReference>
<evidence type="ECO:0000256" key="2">
    <source>
        <dbReference type="SAM" id="SignalP"/>
    </source>
</evidence>
<dbReference type="GO" id="GO:0030313">
    <property type="term" value="C:cell envelope"/>
    <property type="evidence" value="ECO:0007669"/>
    <property type="project" value="UniProtKB-SubCell"/>
</dbReference>
<name>A0A6N3FRE4_9CLOT</name>
<reference evidence="3" key="1">
    <citation type="submission" date="2019-11" db="EMBL/GenBank/DDBJ databases">
        <authorList>
            <person name="Feng L."/>
        </authorList>
    </citation>
    <scope>NUCLEOTIDE SEQUENCE</scope>
    <source>
        <strain evidence="3">CTertiumLFYP3</strain>
    </source>
</reference>
<proteinExistence type="predicted"/>
<feature type="chain" id="PRO_5027122223" evidence="2">
    <location>
        <begin position="25"/>
        <end position="730"/>
    </location>
</feature>